<accession>A0A8J5UFY2</accession>
<dbReference type="OrthoDB" id="441812at2759"/>
<dbReference type="PANTHER" id="PTHR13271">
    <property type="entry name" value="UNCHARACTERIZED PUTATIVE METHYLTRANSFERASE"/>
    <property type="match status" value="1"/>
</dbReference>
<name>A0A8J5UFY2_9ASCO</name>
<dbReference type="Proteomes" id="UP000694255">
    <property type="component" value="Unassembled WGS sequence"/>
</dbReference>
<dbReference type="GO" id="GO:0005634">
    <property type="term" value="C:nucleus"/>
    <property type="evidence" value="ECO:0007669"/>
    <property type="project" value="TreeGrafter"/>
</dbReference>
<dbReference type="EMBL" id="JAGSYN010000183">
    <property type="protein sequence ID" value="KAG7662163.1"/>
    <property type="molecule type" value="Genomic_DNA"/>
</dbReference>
<feature type="compositionally biased region" description="Acidic residues" evidence="1">
    <location>
        <begin position="343"/>
        <end position="354"/>
    </location>
</feature>
<dbReference type="RefSeq" id="XP_049262396.1">
    <property type="nucleotide sequence ID" value="XM_049408234.1"/>
</dbReference>
<reference evidence="2 3" key="1">
    <citation type="journal article" date="2021" name="DNA Res.">
        <title>Genome analysis of Candida subhashii reveals its hybrid nature and dual mitochondrial genome conformations.</title>
        <authorList>
            <person name="Mixao V."/>
            <person name="Hegedusova E."/>
            <person name="Saus E."/>
            <person name="Pryszcz L.P."/>
            <person name="Cillingova A."/>
            <person name="Nosek J."/>
            <person name="Gabaldon T."/>
        </authorList>
    </citation>
    <scope>NUCLEOTIDE SEQUENCE [LARGE SCALE GENOMIC DNA]</scope>
    <source>
        <strain evidence="2 3">CBS 10753</strain>
    </source>
</reference>
<protein>
    <recommendedName>
        <fullName evidence="4">Ribosomal lysine N-methyltransferase 3</fullName>
    </recommendedName>
</protein>
<dbReference type="GO" id="GO:0016279">
    <property type="term" value="F:protein-lysine N-methyltransferase activity"/>
    <property type="evidence" value="ECO:0007669"/>
    <property type="project" value="TreeGrafter"/>
</dbReference>
<evidence type="ECO:0000313" key="3">
    <source>
        <dbReference type="Proteomes" id="UP000694255"/>
    </source>
</evidence>
<organism evidence="2 3">
    <name type="scientific">[Candida] subhashii</name>
    <dbReference type="NCBI Taxonomy" id="561895"/>
    <lineage>
        <taxon>Eukaryota</taxon>
        <taxon>Fungi</taxon>
        <taxon>Dikarya</taxon>
        <taxon>Ascomycota</taxon>
        <taxon>Saccharomycotina</taxon>
        <taxon>Pichiomycetes</taxon>
        <taxon>Debaryomycetaceae</taxon>
        <taxon>Spathaspora</taxon>
    </lineage>
</organism>
<proteinExistence type="predicted"/>
<dbReference type="InterPro" id="IPR050600">
    <property type="entry name" value="SETD3_SETD6_MTase"/>
</dbReference>
<evidence type="ECO:0000313" key="2">
    <source>
        <dbReference type="EMBL" id="KAG7662163.1"/>
    </source>
</evidence>
<comment type="caution">
    <text evidence="2">The sequence shown here is derived from an EMBL/GenBank/DDBJ whole genome shotgun (WGS) entry which is preliminary data.</text>
</comment>
<feature type="region of interest" description="Disordered" evidence="1">
    <location>
        <begin position="343"/>
        <end position="381"/>
    </location>
</feature>
<feature type="region of interest" description="Disordered" evidence="1">
    <location>
        <begin position="284"/>
        <end position="325"/>
    </location>
</feature>
<dbReference type="GeneID" id="73471091"/>
<evidence type="ECO:0000256" key="1">
    <source>
        <dbReference type="SAM" id="MobiDB-lite"/>
    </source>
</evidence>
<dbReference type="CDD" id="cd10527">
    <property type="entry name" value="SET_LSMT"/>
    <property type="match status" value="1"/>
</dbReference>
<dbReference type="PANTHER" id="PTHR13271:SF34">
    <property type="entry name" value="N-LYSINE METHYLTRANSFERASE SETD6"/>
    <property type="match status" value="1"/>
</dbReference>
<dbReference type="AlphaFoldDB" id="A0A8J5UFY2"/>
<gene>
    <name evidence="2" type="ORF">J8A68_004291</name>
</gene>
<sequence>MSSTASSKVDSLVQWLNENAYWRNDLIIKQSKFGGLGVFHPDNDDQEEDENDPLFLRIPKVNLLSPKNSFIYNLLHEYEPSNPDIIISEGMYALVISVIYEYAQGEKSPWFAYLQSIDFDASEIPICLWDEQDKASLKNTEVDLLNMLNPKELINFYIEVINFAKLNQDIISIPSVLNIENPTPNTIQEKHHDKLLSFGKYIQSVISRAFSVDNYHGLAMVPAADLFNHIEPEYIDGQIKGRENIHFICDGSVCDICGEQACEHEDSDSEEEMDEDLVQQILEEEDDDEMDEDSENEESDDEGHIEEEGEMSDHESGDLEEEEEEPIKEITMEYIQTLEEELLSDEETDQDPEEVSTVSMSDDEESGPIEPIDGPNEDLAKELSDSSKCCDVVLVRPASKEYGSELFNSYGNELSNPYLLQKYGFIAKENPNDTCLLSVQFFKQIKSLKEKVNAQKKQEIEDKLEWLEEIGYEPMSELIAEMHQPEHGHAHQHEHNGNACEDDDCDSGCEDDDCCKESEFDYPESWPLSIRIKFDGECTPQIYAILKLIELKFVHFKHKLLSVKSGRKLKSRIKEMLLQHSEEEIQAYNKRIVNWCQQRIEAYPKKVSGPHEELAKSMIRQEINILTKFIELYK</sequence>
<keyword evidence="3" id="KW-1185">Reference proteome</keyword>
<evidence type="ECO:0008006" key="4">
    <source>
        <dbReference type="Google" id="ProtNLM"/>
    </source>
</evidence>
<feature type="compositionally biased region" description="Acidic residues" evidence="1">
    <location>
        <begin position="284"/>
        <end position="310"/>
    </location>
</feature>